<comment type="caution">
    <text evidence="1">The sequence shown here is derived from an EMBL/GenBank/DDBJ whole genome shotgun (WGS) entry which is preliminary data.</text>
</comment>
<organism evidence="1 2">
    <name type="scientific">Seiridium cardinale</name>
    <dbReference type="NCBI Taxonomy" id="138064"/>
    <lineage>
        <taxon>Eukaryota</taxon>
        <taxon>Fungi</taxon>
        <taxon>Dikarya</taxon>
        <taxon>Ascomycota</taxon>
        <taxon>Pezizomycotina</taxon>
        <taxon>Sordariomycetes</taxon>
        <taxon>Xylariomycetidae</taxon>
        <taxon>Amphisphaeriales</taxon>
        <taxon>Sporocadaceae</taxon>
        <taxon>Seiridium</taxon>
    </lineage>
</organism>
<keyword evidence="2" id="KW-1185">Reference proteome</keyword>
<dbReference type="Proteomes" id="UP001465668">
    <property type="component" value="Unassembled WGS sequence"/>
</dbReference>
<reference evidence="1 2" key="1">
    <citation type="submission" date="2024-02" db="EMBL/GenBank/DDBJ databases">
        <title>First draft genome assembly of two strains of Seiridium cardinale.</title>
        <authorList>
            <person name="Emiliani G."/>
            <person name="Scali E."/>
        </authorList>
    </citation>
    <scope>NUCLEOTIDE SEQUENCE [LARGE SCALE GENOMIC DNA]</scope>
    <source>
        <strain evidence="1 2">BM-138-000479</strain>
    </source>
</reference>
<protein>
    <submittedName>
        <fullName evidence="1">Phytanoyl-CoA hydroxylase</fullName>
    </submittedName>
</protein>
<accession>A0ABR2XLN2</accession>
<name>A0ABR2XLN2_9PEZI</name>
<dbReference type="EMBL" id="JARVKM010000040">
    <property type="protein sequence ID" value="KAK9774577.1"/>
    <property type="molecule type" value="Genomic_DNA"/>
</dbReference>
<evidence type="ECO:0000313" key="2">
    <source>
        <dbReference type="Proteomes" id="UP001465668"/>
    </source>
</evidence>
<gene>
    <name evidence="1" type="ORF">SCAR479_08662</name>
</gene>
<proteinExistence type="predicted"/>
<evidence type="ECO:0000313" key="1">
    <source>
        <dbReference type="EMBL" id="KAK9774577.1"/>
    </source>
</evidence>
<sequence length="134" mass="14706">MDPDAIDYLQPTSANKPIETMRALFKIDGYLYVGSLSPQEPAIRCRAAYFSFMATSGLLQPGSDAVSRTNSGANPHKYLPPGNLCHLFSLKGDNTSDKYIELTISAHEADFSVDFCQIAGLRDFGGRILERIDV</sequence>